<protein>
    <recommendedName>
        <fullName evidence="3">VOC domain-containing protein</fullName>
    </recommendedName>
</protein>
<geneLocation type="plasmid" evidence="2"/>
<reference evidence="1 2" key="1">
    <citation type="submission" date="2016-01" db="EMBL/GenBank/DDBJ databases">
        <title>Complete genome and mega plasmid sequence of Sphingomonas panacis DCY99 elicits systemic resistance in rice to Xanthomonas oryzae.</title>
        <authorList>
            <person name="Kim Y.J."/>
            <person name="Yang D.C."/>
            <person name="Sing P."/>
        </authorList>
    </citation>
    <scope>NUCLEOTIDE SEQUENCE [LARGE SCALE GENOMIC DNA]</scope>
    <source>
        <strain evidence="1 2">DCY99</strain>
        <plasmid evidence="2">Plasmid</plasmid>
    </source>
</reference>
<proteinExistence type="predicted"/>
<name>A0A1B3ZHY8_9SPHN</name>
<keyword evidence="2" id="KW-1185">Reference proteome</keyword>
<dbReference type="InterPro" id="IPR029068">
    <property type="entry name" value="Glyas_Bleomycin-R_OHBP_Dase"/>
</dbReference>
<keyword evidence="1" id="KW-0614">Plasmid</keyword>
<organism evidence="1 2">
    <name type="scientific">Sphingomonas panacis</name>
    <dbReference type="NCBI Taxonomy" id="1560345"/>
    <lineage>
        <taxon>Bacteria</taxon>
        <taxon>Pseudomonadati</taxon>
        <taxon>Pseudomonadota</taxon>
        <taxon>Alphaproteobacteria</taxon>
        <taxon>Sphingomonadales</taxon>
        <taxon>Sphingomonadaceae</taxon>
        <taxon>Sphingomonas</taxon>
    </lineage>
</organism>
<dbReference type="KEGG" id="span:AWL63_22905"/>
<dbReference type="SUPFAM" id="SSF54593">
    <property type="entry name" value="Glyoxalase/Bleomycin resistance protein/Dihydroxybiphenyl dioxygenase"/>
    <property type="match status" value="1"/>
</dbReference>
<dbReference type="Gene3D" id="3.10.180.10">
    <property type="entry name" value="2,3-Dihydroxybiphenyl 1,2-Dioxygenase, domain 1"/>
    <property type="match status" value="1"/>
</dbReference>
<evidence type="ECO:0000313" key="2">
    <source>
        <dbReference type="Proteomes" id="UP000094256"/>
    </source>
</evidence>
<evidence type="ECO:0008006" key="3">
    <source>
        <dbReference type="Google" id="ProtNLM"/>
    </source>
</evidence>
<sequence length="102" mass="11660">MFGFREVPAPFPIARWLVTGNGLMLHLVKGRSLPVDNTKWDHIAIAWGPMEETIATLDAKKIAWSDIQGRHVPQIRPDGVKQIFVRDPDGYWIEINDSLKNR</sequence>
<dbReference type="EMBL" id="CP014169">
    <property type="protein sequence ID" value="AOH87044.1"/>
    <property type="molecule type" value="Genomic_DNA"/>
</dbReference>
<gene>
    <name evidence="1" type="ORF">AWL63_22905</name>
</gene>
<evidence type="ECO:0000313" key="1">
    <source>
        <dbReference type="EMBL" id="AOH87044.1"/>
    </source>
</evidence>
<dbReference type="AlphaFoldDB" id="A0A1B3ZHY8"/>
<accession>A0A1B3ZHY8</accession>
<dbReference type="Proteomes" id="UP000094256">
    <property type="component" value="Plasmid unnamed"/>
</dbReference>